<evidence type="ECO:0000313" key="2">
    <source>
        <dbReference type="Proteomes" id="UP000606786"/>
    </source>
</evidence>
<evidence type="ECO:0000313" key="1">
    <source>
        <dbReference type="EMBL" id="CAD7015267.1"/>
    </source>
</evidence>
<keyword evidence="2" id="KW-1185">Reference proteome</keyword>
<proteinExistence type="predicted"/>
<organism evidence="1 2">
    <name type="scientific">Ceratitis capitata</name>
    <name type="common">Mediterranean fruit fly</name>
    <name type="synonym">Tephritis capitata</name>
    <dbReference type="NCBI Taxonomy" id="7213"/>
    <lineage>
        <taxon>Eukaryota</taxon>
        <taxon>Metazoa</taxon>
        <taxon>Ecdysozoa</taxon>
        <taxon>Arthropoda</taxon>
        <taxon>Hexapoda</taxon>
        <taxon>Insecta</taxon>
        <taxon>Pterygota</taxon>
        <taxon>Neoptera</taxon>
        <taxon>Endopterygota</taxon>
        <taxon>Diptera</taxon>
        <taxon>Brachycera</taxon>
        <taxon>Muscomorpha</taxon>
        <taxon>Tephritoidea</taxon>
        <taxon>Tephritidae</taxon>
        <taxon>Ceratitis</taxon>
        <taxon>Ceratitis</taxon>
    </lineage>
</organism>
<dbReference type="Proteomes" id="UP000606786">
    <property type="component" value="Unassembled WGS sequence"/>
</dbReference>
<comment type="caution">
    <text evidence="1">The sequence shown here is derived from an EMBL/GenBank/DDBJ whole genome shotgun (WGS) entry which is preliminary data.</text>
</comment>
<gene>
    <name evidence="1" type="ORF">CCAP1982_LOCUS23215</name>
</gene>
<name>A0A811VJ38_CERCA</name>
<sequence length="108" mass="12886">MIFSRRTQKSRKLNRKSRSLTQTLHIYICIRRAKTIRTYSENRIVGKVKVKIDFLNSTQQQNRVSRVNFKNCAFNNQKRLHKIRKIRNSNILSTHTNVITLHSNSIYI</sequence>
<dbReference type="EMBL" id="CAJHJT010000056">
    <property type="protein sequence ID" value="CAD7015267.1"/>
    <property type="molecule type" value="Genomic_DNA"/>
</dbReference>
<protein>
    <submittedName>
        <fullName evidence="1">(Mediterranean fruit fly) hypothetical protein</fullName>
    </submittedName>
</protein>
<accession>A0A811VJ38</accession>
<dbReference type="AlphaFoldDB" id="A0A811VJ38"/>
<reference evidence="1" key="1">
    <citation type="submission" date="2020-11" db="EMBL/GenBank/DDBJ databases">
        <authorList>
            <person name="Whitehead M."/>
        </authorList>
    </citation>
    <scope>NUCLEOTIDE SEQUENCE</scope>
    <source>
        <strain evidence="1">EGII</strain>
    </source>
</reference>